<dbReference type="GO" id="GO:0003676">
    <property type="term" value="F:nucleic acid binding"/>
    <property type="evidence" value="ECO:0007669"/>
    <property type="project" value="InterPro"/>
</dbReference>
<gene>
    <name evidence="4" type="ORF">HPB52_021638</name>
</gene>
<feature type="region of interest" description="Disordered" evidence="2">
    <location>
        <begin position="277"/>
        <end position="321"/>
    </location>
</feature>
<comment type="caution">
    <text evidence="4">The sequence shown here is derived from an EMBL/GenBank/DDBJ whole genome shotgun (WGS) entry which is preliminary data.</text>
</comment>
<evidence type="ECO:0000259" key="3">
    <source>
        <dbReference type="PROSITE" id="PS50158"/>
    </source>
</evidence>
<evidence type="ECO:0000256" key="1">
    <source>
        <dbReference type="PROSITE-ProRule" id="PRU00047"/>
    </source>
</evidence>
<reference evidence="4" key="2">
    <citation type="submission" date="2021-09" db="EMBL/GenBank/DDBJ databases">
        <authorList>
            <person name="Jia N."/>
            <person name="Wang J."/>
            <person name="Shi W."/>
            <person name="Du L."/>
            <person name="Sun Y."/>
            <person name="Zhan W."/>
            <person name="Jiang J."/>
            <person name="Wang Q."/>
            <person name="Zhang B."/>
            <person name="Ji P."/>
            <person name="Sakyi L.B."/>
            <person name="Cui X."/>
            <person name="Yuan T."/>
            <person name="Jiang B."/>
            <person name="Yang W."/>
            <person name="Lam T.T.-Y."/>
            <person name="Chang Q."/>
            <person name="Ding S."/>
            <person name="Wang X."/>
            <person name="Zhu J."/>
            <person name="Ruan X."/>
            <person name="Zhao L."/>
            <person name="Wei J."/>
            <person name="Que T."/>
            <person name="Du C."/>
            <person name="Cheng J."/>
            <person name="Dai P."/>
            <person name="Han X."/>
            <person name="Huang E."/>
            <person name="Gao Y."/>
            <person name="Liu J."/>
            <person name="Shao H."/>
            <person name="Ye R."/>
            <person name="Li L."/>
            <person name="Wei W."/>
            <person name="Wang X."/>
            <person name="Wang C."/>
            <person name="Huo Q."/>
            <person name="Li W."/>
            <person name="Guo W."/>
            <person name="Chen H."/>
            <person name="Chen S."/>
            <person name="Zhou L."/>
            <person name="Zhou L."/>
            <person name="Ni X."/>
            <person name="Tian J."/>
            <person name="Zhou Y."/>
            <person name="Sheng Y."/>
            <person name="Liu T."/>
            <person name="Pan Y."/>
            <person name="Xia L."/>
            <person name="Li J."/>
            <person name="Zhao F."/>
            <person name="Cao W."/>
        </authorList>
    </citation>
    <scope>NUCLEOTIDE SEQUENCE</scope>
    <source>
        <strain evidence="4">Rsan-2018</strain>
        <tissue evidence="4">Larvae</tissue>
    </source>
</reference>
<dbReference type="Proteomes" id="UP000821837">
    <property type="component" value="Chromosome 3"/>
</dbReference>
<evidence type="ECO:0000313" key="4">
    <source>
        <dbReference type="EMBL" id="KAH7963562.1"/>
    </source>
</evidence>
<sequence length="321" mass="35652">MYQQAWPVYRGRGHIGGGGLDPNERNQDTMCPNPLQNIMFVSTPSQENVKRYVNAQAITVACQEHDVSAYVAAPNATCKAVIRGIPLSDGPEAIDHKIVNERNPLALGAKGIMSTGVTIVLFVGYKVPYYVSYGGTLINRSVCYACGRLGHRSDICPTPDASGCKACREAMKLDEDEICKPICSLCGDRHLTASRDCKHGYQTPYVVRRTRDLRARATQGRWLSSTGPDRTITSWRPMQIARKIQTQRRQWEPLHILGAAGYKYAPGLQLSAAVHANEDQGRRKSNLTWPDRVRSSDAEQRMQCDPPPELARDADVSQLRK</sequence>
<keyword evidence="5" id="KW-1185">Reference proteome</keyword>
<dbReference type="GO" id="GO:0008270">
    <property type="term" value="F:zinc ion binding"/>
    <property type="evidence" value="ECO:0007669"/>
    <property type="project" value="UniProtKB-KW"/>
</dbReference>
<protein>
    <recommendedName>
        <fullName evidence="3">CCHC-type domain-containing protein</fullName>
    </recommendedName>
</protein>
<feature type="domain" description="CCHC-type" evidence="3">
    <location>
        <begin position="143"/>
        <end position="157"/>
    </location>
</feature>
<name>A0A9D4Q3T6_RHISA</name>
<evidence type="ECO:0000313" key="5">
    <source>
        <dbReference type="Proteomes" id="UP000821837"/>
    </source>
</evidence>
<keyword evidence="1" id="KW-0863">Zinc-finger</keyword>
<keyword evidence="1" id="KW-0862">Zinc</keyword>
<organism evidence="4 5">
    <name type="scientific">Rhipicephalus sanguineus</name>
    <name type="common">Brown dog tick</name>
    <name type="synonym">Ixodes sanguineus</name>
    <dbReference type="NCBI Taxonomy" id="34632"/>
    <lineage>
        <taxon>Eukaryota</taxon>
        <taxon>Metazoa</taxon>
        <taxon>Ecdysozoa</taxon>
        <taxon>Arthropoda</taxon>
        <taxon>Chelicerata</taxon>
        <taxon>Arachnida</taxon>
        <taxon>Acari</taxon>
        <taxon>Parasitiformes</taxon>
        <taxon>Ixodida</taxon>
        <taxon>Ixodoidea</taxon>
        <taxon>Ixodidae</taxon>
        <taxon>Rhipicephalinae</taxon>
        <taxon>Rhipicephalus</taxon>
        <taxon>Rhipicephalus</taxon>
    </lineage>
</organism>
<dbReference type="InterPro" id="IPR001878">
    <property type="entry name" value="Znf_CCHC"/>
</dbReference>
<dbReference type="EMBL" id="JABSTV010001249">
    <property type="protein sequence ID" value="KAH7963562.1"/>
    <property type="molecule type" value="Genomic_DNA"/>
</dbReference>
<dbReference type="PROSITE" id="PS50158">
    <property type="entry name" value="ZF_CCHC"/>
    <property type="match status" value="1"/>
</dbReference>
<keyword evidence="1" id="KW-0479">Metal-binding</keyword>
<dbReference type="Pfam" id="PF00098">
    <property type="entry name" value="zf-CCHC"/>
    <property type="match status" value="1"/>
</dbReference>
<evidence type="ECO:0000256" key="2">
    <source>
        <dbReference type="SAM" id="MobiDB-lite"/>
    </source>
</evidence>
<accession>A0A9D4Q3T6</accession>
<feature type="compositionally biased region" description="Basic and acidic residues" evidence="2">
    <location>
        <begin position="291"/>
        <end position="302"/>
    </location>
</feature>
<dbReference type="AlphaFoldDB" id="A0A9D4Q3T6"/>
<reference evidence="4" key="1">
    <citation type="journal article" date="2020" name="Cell">
        <title>Large-Scale Comparative Analyses of Tick Genomes Elucidate Their Genetic Diversity and Vector Capacities.</title>
        <authorList>
            <consortium name="Tick Genome and Microbiome Consortium (TIGMIC)"/>
            <person name="Jia N."/>
            <person name="Wang J."/>
            <person name="Shi W."/>
            <person name="Du L."/>
            <person name="Sun Y."/>
            <person name="Zhan W."/>
            <person name="Jiang J.F."/>
            <person name="Wang Q."/>
            <person name="Zhang B."/>
            <person name="Ji P."/>
            <person name="Bell-Sakyi L."/>
            <person name="Cui X.M."/>
            <person name="Yuan T.T."/>
            <person name="Jiang B.G."/>
            <person name="Yang W.F."/>
            <person name="Lam T.T."/>
            <person name="Chang Q.C."/>
            <person name="Ding S.J."/>
            <person name="Wang X.J."/>
            <person name="Zhu J.G."/>
            <person name="Ruan X.D."/>
            <person name="Zhao L."/>
            <person name="Wei J.T."/>
            <person name="Ye R.Z."/>
            <person name="Que T.C."/>
            <person name="Du C.H."/>
            <person name="Zhou Y.H."/>
            <person name="Cheng J.X."/>
            <person name="Dai P.F."/>
            <person name="Guo W.B."/>
            <person name="Han X.H."/>
            <person name="Huang E.J."/>
            <person name="Li L.F."/>
            <person name="Wei W."/>
            <person name="Gao Y.C."/>
            <person name="Liu J.Z."/>
            <person name="Shao H.Z."/>
            <person name="Wang X."/>
            <person name="Wang C.C."/>
            <person name="Yang T.C."/>
            <person name="Huo Q.B."/>
            <person name="Li W."/>
            <person name="Chen H.Y."/>
            <person name="Chen S.E."/>
            <person name="Zhou L.G."/>
            <person name="Ni X.B."/>
            <person name="Tian J.H."/>
            <person name="Sheng Y."/>
            <person name="Liu T."/>
            <person name="Pan Y.S."/>
            <person name="Xia L.Y."/>
            <person name="Li J."/>
            <person name="Zhao F."/>
            <person name="Cao W.C."/>
        </authorList>
    </citation>
    <scope>NUCLEOTIDE SEQUENCE</scope>
    <source>
        <strain evidence="4">Rsan-2018</strain>
    </source>
</reference>
<proteinExistence type="predicted"/>